<dbReference type="GO" id="GO:0005576">
    <property type="term" value="C:extracellular region"/>
    <property type="evidence" value="ECO:0007669"/>
    <property type="project" value="UniProtKB-SubCell"/>
</dbReference>
<name>A0A0P1FWW4_9RHOB</name>
<dbReference type="Proteomes" id="UP000051086">
    <property type="component" value="Unassembled WGS sequence"/>
</dbReference>
<dbReference type="AlphaFoldDB" id="A0A0P1FWW4"/>
<reference evidence="4 6" key="2">
    <citation type="submission" date="2015-09" db="EMBL/GenBank/DDBJ databases">
        <authorList>
            <consortium name="Swine Surveillance"/>
        </authorList>
    </citation>
    <scope>NUCLEOTIDE SEQUENCE [LARGE SCALE GENOMIC DNA]</scope>
    <source>
        <strain evidence="4 6">5120</strain>
    </source>
</reference>
<dbReference type="Pfam" id="PF00353">
    <property type="entry name" value="HemolysinCabind"/>
    <property type="match status" value="4"/>
</dbReference>
<proteinExistence type="predicted"/>
<dbReference type="EMBL" id="CYSB01000047">
    <property type="protein sequence ID" value="CUH70103.1"/>
    <property type="molecule type" value="Genomic_DNA"/>
</dbReference>
<dbReference type="SUPFAM" id="SSF51120">
    <property type="entry name" value="beta-Roll"/>
    <property type="match status" value="2"/>
</dbReference>
<evidence type="ECO:0000313" key="4">
    <source>
        <dbReference type="EMBL" id="CUH73262.1"/>
    </source>
</evidence>
<dbReference type="Gene3D" id="2.150.10.10">
    <property type="entry name" value="Serralysin-like metalloprotease, C-terminal"/>
    <property type="match status" value="2"/>
</dbReference>
<keyword evidence="5" id="KW-1185">Reference proteome</keyword>
<comment type="subcellular location">
    <subcellularLocation>
        <location evidence="1">Secreted</location>
    </subcellularLocation>
</comment>
<reference evidence="3 5" key="1">
    <citation type="submission" date="2015-09" db="EMBL/GenBank/DDBJ databases">
        <authorList>
            <person name="Rodrigo-Torres L."/>
            <person name="Arahal D.R."/>
        </authorList>
    </citation>
    <scope>NUCLEOTIDE SEQUENCE [LARGE SCALE GENOMIC DNA]</scope>
    <source>
        <strain evidence="3 5">CECT 5118</strain>
    </source>
</reference>
<accession>A0A0P1FWW4</accession>
<dbReference type="PANTHER" id="PTHR38340">
    <property type="entry name" value="S-LAYER PROTEIN"/>
    <property type="match status" value="1"/>
</dbReference>
<dbReference type="InterPro" id="IPR001343">
    <property type="entry name" value="Hemolysn_Ca-bd"/>
</dbReference>
<evidence type="ECO:0000256" key="1">
    <source>
        <dbReference type="ARBA" id="ARBA00004613"/>
    </source>
</evidence>
<dbReference type="InterPro" id="IPR050557">
    <property type="entry name" value="RTX_toxin/Mannuronan_C5-epim"/>
</dbReference>
<protein>
    <submittedName>
        <fullName evidence="4">Hemolysin IA</fullName>
    </submittedName>
</protein>
<gene>
    <name evidence="4" type="primary">apxIA_3</name>
    <name evidence="3" type="ORF">TL5118_04078</name>
    <name evidence="4" type="ORF">TL5120_03069</name>
</gene>
<dbReference type="GO" id="GO:0005509">
    <property type="term" value="F:calcium ion binding"/>
    <property type="evidence" value="ECO:0007669"/>
    <property type="project" value="InterPro"/>
</dbReference>
<dbReference type="RefSeq" id="WP_082626349.1">
    <property type="nucleotide sequence ID" value="NZ_CYSB01000047.1"/>
</dbReference>
<dbReference type="OrthoDB" id="9342475at2"/>
<evidence type="ECO:0000313" key="3">
    <source>
        <dbReference type="EMBL" id="CUH70103.1"/>
    </source>
</evidence>
<dbReference type="PROSITE" id="PS00330">
    <property type="entry name" value="HEMOLYSIN_CALCIUM"/>
    <property type="match status" value="3"/>
</dbReference>
<sequence length="382" mass="38543">MVDLVQGTGALWAASLAGLALDVRDLLVVQTSGGPQLLGLTGAVGASGGGLIRLGADGSVLQTLPHSSGLSTALSEDLQLLTDGSGQGHLVVGVDGAGRSVAYDWAADGQIGDLNSLPVSGGSLMPNSAVMTSMENGDVLYAVMADGGLGRLGAEGAGYTLWSVTYDDGGDRFFGDAGDDRIYAGNGFDHIYGGSGNDLIYGGDKADQVWAGSGDDTVYGGKGADNVLLGDGNDIFYDRGQGGTAGQDRVQAGAGNDTLLGQGGADLLEGQKGYDWIEGGIGWDTLRGGNGFDTLIGGNGNDLLEGGELADVFVFQQGSGADTISDFGLGNDRLQLDVGRSSLAQLSPVEEAAGLRLNWDGGSVLLQGISLADLDAGDLVFL</sequence>
<dbReference type="PRINTS" id="PR00313">
    <property type="entry name" value="CABNDNGRPT"/>
</dbReference>
<organism evidence="4 6">
    <name type="scientific">Thalassovita autumnalis</name>
    <dbReference type="NCBI Taxonomy" id="2072972"/>
    <lineage>
        <taxon>Bacteria</taxon>
        <taxon>Pseudomonadati</taxon>
        <taxon>Pseudomonadota</taxon>
        <taxon>Alphaproteobacteria</taxon>
        <taxon>Rhodobacterales</taxon>
        <taxon>Roseobacteraceae</taxon>
        <taxon>Thalassovita</taxon>
    </lineage>
</organism>
<dbReference type="InterPro" id="IPR018511">
    <property type="entry name" value="Hemolysin-typ_Ca-bd_CS"/>
</dbReference>
<evidence type="ECO:0000313" key="5">
    <source>
        <dbReference type="Proteomes" id="UP000051086"/>
    </source>
</evidence>
<dbReference type="InterPro" id="IPR011049">
    <property type="entry name" value="Serralysin-like_metalloprot_C"/>
</dbReference>
<dbReference type="EMBL" id="CYSC01000037">
    <property type="protein sequence ID" value="CUH73262.1"/>
    <property type="molecule type" value="Genomic_DNA"/>
</dbReference>
<dbReference type="PANTHER" id="PTHR38340:SF1">
    <property type="entry name" value="S-LAYER PROTEIN"/>
    <property type="match status" value="1"/>
</dbReference>
<evidence type="ECO:0000313" key="6">
    <source>
        <dbReference type="Proteomes" id="UP000051887"/>
    </source>
</evidence>
<evidence type="ECO:0000256" key="2">
    <source>
        <dbReference type="ARBA" id="ARBA00022525"/>
    </source>
</evidence>
<dbReference type="Proteomes" id="UP000051887">
    <property type="component" value="Unassembled WGS sequence"/>
</dbReference>
<keyword evidence="2" id="KW-0964">Secreted</keyword>